<protein>
    <recommendedName>
        <fullName evidence="3">Aminotransferase class V-fold PLP-dependent enzyme</fullName>
    </recommendedName>
</protein>
<dbReference type="Proteomes" id="UP000266302">
    <property type="component" value="Unassembled WGS sequence"/>
</dbReference>
<organism evidence="1 2">
    <name type="scientific">Simplicispira hankyongi</name>
    <dbReference type="NCBI Taxonomy" id="2315688"/>
    <lineage>
        <taxon>Bacteria</taxon>
        <taxon>Pseudomonadati</taxon>
        <taxon>Pseudomonadota</taxon>
        <taxon>Betaproteobacteria</taxon>
        <taxon>Burkholderiales</taxon>
        <taxon>Comamonadaceae</taxon>
        <taxon>Simplicispira</taxon>
    </lineage>
</organism>
<keyword evidence="2" id="KW-1185">Reference proteome</keyword>
<dbReference type="InterPro" id="IPR015421">
    <property type="entry name" value="PyrdxlP-dep_Trfase_major"/>
</dbReference>
<gene>
    <name evidence="1" type="ORF">D3F03_06975</name>
</gene>
<name>A0A398C8W5_9BURK</name>
<dbReference type="EMBL" id="QXJC01000003">
    <property type="protein sequence ID" value="RID98021.1"/>
    <property type="molecule type" value="Genomic_DNA"/>
</dbReference>
<comment type="caution">
    <text evidence="1">The sequence shown here is derived from an EMBL/GenBank/DDBJ whole genome shotgun (WGS) entry which is preliminary data.</text>
</comment>
<dbReference type="AlphaFoldDB" id="A0A398C8W5"/>
<evidence type="ECO:0000313" key="1">
    <source>
        <dbReference type="EMBL" id="RID98021.1"/>
    </source>
</evidence>
<accession>A0A398C8W5</accession>
<sequence>MSALATAPQRMLPAGLATLLQGVDDRGRTRYGLPALADDRLVNFGSCTANPITPALLVQWHTLEHRSTALDPQRHLQTLFGATQCRLAASGTDAEYSCALAMGSQPYCTVLMDPREIGSGCERAAAGLTHTLGCPVTAPLAIDTAMEKVLLRDEAGRVLSQDQIDSQLFAIAQRHDHLPLLVHHVSCSKTGLSAPSEAACRQLQDEHAAGVRVVVDASQGRFAAQDVQRWLAQGWAVIITGSKYFGAPPFCGATLFPAGWPQARGFAVAPGLLARWRLALENLARPPQRSAWRNALQTAFVPQLPRGAVDNDTPHDRQGILSFDLGLNADQTLALHRRLIQRGFFIGQPVAAGRRSLLRVALGAHTNPDQMVPDLARLARTLRDELRHG</sequence>
<evidence type="ECO:0008006" key="3">
    <source>
        <dbReference type="Google" id="ProtNLM"/>
    </source>
</evidence>
<dbReference type="InterPro" id="IPR015424">
    <property type="entry name" value="PyrdxlP-dep_Trfase"/>
</dbReference>
<evidence type="ECO:0000313" key="2">
    <source>
        <dbReference type="Proteomes" id="UP000266302"/>
    </source>
</evidence>
<proteinExistence type="predicted"/>
<dbReference type="SUPFAM" id="SSF53383">
    <property type="entry name" value="PLP-dependent transferases"/>
    <property type="match status" value="1"/>
</dbReference>
<dbReference type="OrthoDB" id="8556864at2"/>
<dbReference type="Gene3D" id="3.40.640.10">
    <property type="entry name" value="Type I PLP-dependent aspartate aminotransferase-like (Major domain)"/>
    <property type="match status" value="1"/>
</dbReference>
<reference evidence="1 2" key="1">
    <citation type="submission" date="2018-09" db="EMBL/GenBank/DDBJ databases">
        <title>Draft genome of Simplicispira sp. NY-02.</title>
        <authorList>
            <person name="Im W.T."/>
        </authorList>
    </citation>
    <scope>NUCLEOTIDE SEQUENCE [LARGE SCALE GENOMIC DNA]</scope>
    <source>
        <strain evidence="1 2">NY-02</strain>
    </source>
</reference>
<dbReference type="RefSeq" id="WP_119108685.1">
    <property type="nucleotide sequence ID" value="NZ_QXJC01000003.1"/>
</dbReference>